<feature type="repeat" description="PPR" evidence="2">
    <location>
        <begin position="176"/>
        <end position="210"/>
    </location>
</feature>
<evidence type="ECO:0000256" key="1">
    <source>
        <dbReference type="ARBA" id="ARBA00022737"/>
    </source>
</evidence>
<organism evidence="3 4">
    <name type="scientific">Ilex paraguariensis</name>
    <name type="common">yerba mate</name>
    <dbReference type="NCBI Taxonomy" id="185542"/>
    <lineage>
        <taxon>Eukaryota</taxon>
        <taxon>Viridiplantae</taxon>
        <taxon>Streptophyta</taxon>
        <taxon>Embryophyta</taxon>
        <taxon>Tracheophyta</taxon>
        <taxon>Spermatophyta</taxon>
        <taxon>Magnoliopsida</taxon>
        <taxon>eudicotyledons</taxon>
        <taxon>Gunneridae</taxon>
        <taxon>Pentapetalae</taxon>
        <taxon>asterids</taxon>
        <taxon>campanulids</taxon>
        <taxon>Aquifoliales</taxon>
        <taxon>Aquifoliaceae</taxon>
        <taxon>Ilex</taxon>
    </lineage>
</organism>
<name>A0ABC8TNK7_9AQUA</name>
<keyword evidence="1" id="KW-0677">Repeat</keyword>
<protein>
    <recommendedName>
        <fullName evidence="5">Pentatricopeptide repeat-containing protein</fullName>
    </recommendedName>
</protein>
<dbReference type="PANTHER" id="PTHR47926:SF533">
    <property type="entry name" value="DYW DOMAIN-CONTAINING PROTEIN"/>
    <property type="match status" value="1"/>
</dbReference>
<evidence type="ECO:0000256" key="2">
    <source>
        <dbReference type="PROSITE-ProRule" id="PRU00708"/>
    </source>
</evidence>
<gene>
    <name evidence="3" type="ORF">ILEXP_LOCUS40027</name>
</gene>
<dbReference type="InterPro" id="IPR011990">
    <property type="entry name" value="TPR-like_helical_dom_sf"/>
</dbReference>
<reference evidence="3 4" key="1">
    <citation type="submission" date="2024-02" db="EMBL/GenBank/DDBJ databases">
        <authorList>
            <person name="Vignale AGUSTIN F."/>
            <person name="Sosa J E."/>
            <person name="Modenutti C."/>
        </authorList>
    </citation>
    <scope>NUCLEOTIDE SEQUENCE [LARGE SCALE GENOMIC DNA]</scope>
</reference>
<evidence type="ECO:0000313" key="4">
    <source>
        <dbReference type="Proteomes" id="UP001642360"/>
    </source>
</evidence>
<dbReference type="Gene3D" id="1.25.40.10">
    <property type="entry name" value="Tetratricopeptide repeat domain"/>
    <property type="match status" value="2"/>
</dbReference>
<dbReference type="AlphaFoldDB" id="A0ABC8TNK7"/>
<dbReference type="InterPro" id="IPR046960">
    <property type="entry name" value="PPR_At4g14850-like_plant"/>
</dbReference>
<dbReference type="NCBIfam" id="TIGR00756">
    <property type="entry name" value="PPR"/>
    <property type="match status" value="1"/>
</dbReference>
<proteinExistence type="predicted"/>
<evidence type="ECO:0000313" key="3">
    <source>
        <dbReference type="EMBL" id="CAK9170531.1"/>
    </source>
</evidence>
<dbReference type="GO" id="GO:0016070">
    <property type="term" value="P:RNA metabolic process"/>
    <property type="evidence" value="ECO:0007669"/>
    <property type="project" value="UniProtKB-ARBA"/>
</dbReference>
<dbReference type="PANTHER" id="PTHR47926">
    <property type="entry name" value="PENTATRICOPEPTIDE REPEAT-CONTAINING PROTEIN"/>
    <property type="match status" value="1"/>
</dbReference>
<feature type="repeat" description="PPR" evidence="2">
    <location>
        <begin position="105"/>
        <end position="140"/>
    </location>
</feature>
<dbReference type="Pfam" id="PF01535">
    <property type="entry name" value="PPR"/>
    <property type="match status" value="2"/>
</dbReference>
<dbReference type="FunFam" id="1.25.40.10:FF:000344">
    <property type="entry name" value="Pentatricopeptide repeat-containing protein"/>
    <property type="match status" value="1"/>
</dbReference>
<keyword evidence="4" id="KW-1185">Reference proteome</keyword>
<dbReference type="PROSITE" id="PS51375">
    <property type="entry name" value="PPR"/>
    <property type="match status" value="2"/>
</dbReference>
<dbReference type="EMBL" id="CAUOFW020005514">
    <property type="protein sequence ID" value="CAK9170531.1"/>
    <property type="molecule type" value="Genomic_DNA"/>
</dbReference>
<evidence type="ECO:0008006" key="5">
    <source>
        <dbReference type="Google" id="ProtNLM"/>
    </source>
</evidence>
<dbReference type="InterPro" id="IPR002885">
    <property type="entry name" value="PPR_rpt"/>
</dbReference>
<dbReference type="Pfam" id="PF13041">
    <property type="entry name" value="PPR_2"/>
    <property type="match status" value="1"/>
</dbReference>
<comment type="caution">
    <text evidence="3">The sequence shown here is derived from an EMBL/GenBank/DDBJ whole genome shotgun (WGS) entry which is preliminary data.</text>
</comment>
<dbReference type="Proteomes" id="UP001642360">
    <property type="component" value="Unassembled WGS sequence"/>
</dbReference>
<accession>A0ABC8TNK7</accession>
<sequence>MGLKQRLQLTTATTSIASFFSSTSKSTLDSTFTPSGSVVSLLKRCKSLAEAKLIHQQIVVRGLSLSLKADTTTPLSQLVHVYITCDAPSDALTTLKHGLLPSPYTVFYWNTLIKNNVLHRDLFNDALKLYVQMQRLGWRPDGYTFPYVLKGCGELPSFKKGASIHAAVRINGFDGNVFVCNAIVAMYGKCDALDDARLMFDEMSQRGVGDVVSWNSIIAAYVQTGDPATALKVCTMYNIQTSLLSEYIIWGVLW</sequence>